<evidence type="ECO:0000256" key="1">
    <source>
        <dbReference type="SAM" id="MobiDB-lite"/>
    </source>
</evidence>
<feature type="region of interest" description="Disordered" evidence="1">
    <location>
        <begin position="1"/>
        <end position="149"/>
    </location>
</feature>
<feature type="compositionally biased region" description="Basic residues" evidence="1">
    <location>
        <begin position="50"/>
        <end position="59"/>
    </location>
</feature>
<evidence type="ECO:0000313" key="2">
    <source>
        <dbReference type="EMBL" id="GAA3145005.1"/>
    </source>
</evidence>
<dbReference type="Proteomes" id="UP001500893">
    <property type="component" value="Unassembled WGS sequence"/>
</dbReference>
<name>A0ABP6NG74_9ACTN</name>
<protein>
    <submittedName>
        <fullName evidence="2">Uncharacterized protein</fullName>
    </submittedName>
</protein>
<organism evidence="2 3">
    <name type="scientific">Streptomyces rameus</name>
    <dbReference type="NCBI Taxonomy" id="68261"/>
    <lineage>
        <taxon>Bacteria</taxon>
        <taxon>Bacillati</taxon>
        <taxon>Actinomycetota</taxon>
        <taxon>Actinomycetes</taxon>
        <taxon>Kitasatosporales</taxon>
        <taxon>Streptomycetaceae</taxon>
        <taxon>Streptomyces</taxon>
    </lineage>
</organism>
<proteinExistence type="predicted"/>
<keyword evidence="3" id="KW-1185">Reference proteome</keyword>
<reference evidence="3" key="1">
    <citation type="journal article" date="2019" name="Int. J. Syst. Evol. Microbiol.">
        <title>The Global Catalogue of Microorganisms (GCM) 10K type strain sequencing project: providing services to taxonomists for standard genome sequencing and annotation.</title>
        <authorList>
            <consortium name="The Broad Institute Genomics Platform"/>
            <consortium name="The Broad Institute Genome Sequencing Center for Infectious Disease"/>
            <person name="Wu L."/>
            <person name="Ma J."/>
        </authorList>
    </citation>
    <scope>NUCLEOTIDE SEQUENCE [LARGE SCALE GENOMIC DNA]</scope>
    <source>
        <strain evidence="3">JCM 11574</strain>
    </source>
</reference>
<sequence>MISARGPRKPPYGPDEGWSSGGGRGQGEDRGGVRASAVVKDRVPFSTRGKGTRFRRTRRGPTQPPFSGATRPVRRRERPVAPSLAPSDGYHVTAKRPPDPGGASCCSGSGVRGGRIRRTLIPWPIRPTTRTSWSTPRPWTAPGGSPRET</sequence>
<feature type="compositionally biased region" description="Low complexity" evidence="1">
    <location>
        <begin position="126"/>
        <end position="140"/>
    </location>
</feature>
<comment type="caution">
    <text evidence="2">The sequence shown here is derived from an EMBL/GenBank/DDBJ whole genome shotgun (WGS) entry which is preliminary data.</text>
</comment>
<gene>
    <name evidence="2" type="ORF">GCM10010521_34960</name>
</gene>
<dbReference type="EMBL" id="BAAAVM010000040">
    <property type="protein sequence ID" value="GAA3145005.1"/>
    <property type="molecule type" value="Genomic_DNA"/>
</dbReference>
<accession>A0ABP6NG74</accession>
<evidence type="ECO:0000313" key="3">
    <source>
        <dbReference type="Proteomes" id="UP001500893"/>
    </source>
</evidence>